<name>A0AB39KUV0_9CAUL</name>
<dbReference type="AlphaFoldDB" id="A0AB39KUV0"/>
<keyword evidence="4" id="KW-0238">DNA-binding</keyword>
<dbReference type="InterPro" id="IPR011006">
    <property type="entry name" value="CheY-like_superfamily"/>
</dbReference>
<dbReference type="InterPro" id="IPR007492">
    <property type="entry name" value="LytTR_DNA-bd_dom"/>
</dbReference>
<gene>
    <name evidence="4" type="ORF">ABOZ73_02065</name>
</gene>
<feature type="modified residue" description="4-aspartylphosphate" evidence="1">
    <location>
        <position position="54"/>
    </location>
</feature>
<dbReference type="Gene3D" id="2.40.50.1020">
    <property type="entry name" value="LytTr DNA-binding domain"/>
    <property type="match status" value="1"/>
</dbReference>
<dbReference type="InterPro" id="IPR046947">
    <property type="entry name" value="LytR-like"/>
</dbReference>
<dbReference type="PROSITE" id="PS50930">
    <property type="entry name" value="HTH_LYTTR"/>
    <property type="match status" value="1"/>
</dbReference>
<organism evidence="4">
    <name type="scientific">Caulobacter sp. 73W</name>
    <dbReference type="NCBI Taxonomy" id="3161137"/>
    <lineage>
        <taxon>Bacteria</taxon>
        <taxon>Pseudomonadati</taxon>
        <taxon>Pseudomonadota</taxon>
        <taxon>Alphaproteobacteria</taxon>
        <taxon>Caulobacterales</taxon>
        <taxon>Caulobacteraceae</taxon>
        <taxon>Caulobacter</taxon>
    </lineage>
</organism>
<evidence type="ECO:0000259" key="3">
    <source>
        <dbReference type="PROSITE" id="PS50930"/>
    </source>
</evidence>
<dbReference type="EMBL" id="CP158375">
    <property type="protein sequence ID" value="XDO97226.1"/>
    <property type="molecule type" value="Genomic_DNA"/>
</dbReference>
<keyword evidence="1" id="KW-0597">Phosphoprotein</keyword>
<dbReference type="SMART" id="SM00448">
    <property type="entry name" value="REC"/>
    <property type="match status" value="1"/>
</dbReference>
<dbReference type="PROSITE" id="PS50110">
    <property type="entry name" value="RESPONSE_REGULATORY"/>
    <property type="match status" value="1"/>
</dbReference>
<dbReference type="SUPFAM" id="SSF52172">
    <property type="entry name" value="CheY-like"/>
    <property type="match status" value="1"/>
</dbReference>
<dbReference type="PANTHER" id="PTHR37299">
    <property type="entry name" value="TRANSCRIPTIONAL REGULATOR-RELATED"/>
    <property type="match status" value="1"/>
</dbReference>
<proteinExistence type="predicted"/>
<dbReference type="GO" id="GO:0000156">
    <property type="term" value="F:phosphorelay response regulator activity"/>
    <property type="evidence" value="ECO:0007669"/>
    <property type="project" value="InterPro"/>
</dbReference>
<dbReference type="RefSeq" id="WP_369060304.1">
    <property type="nucleotide sequence ID" value="NZ_CP158375.1"/>
</dbReference>
<evidence type="ECO:0000256" key="1">
    <source>
        <dbReference type="PROSITE-ProRule" id="PRU00169"/>
    </source>
</evidence>
<dbReference type="InterPro" id="IPR001789">
    <property type="entry name" value="Sig_transdc_resp-reg_receiver"/>
</dbReference>
<accession>A0AB39KUV0</accession>
<reference evidence="4" key="1">
    <citation type="submission" date="2024-06" db="EMBL/GenBank/DDBJ databases">
        <title>Caulobacter inopinatus, sp. nov.</title>
        <authorList>
            <person name="Donachie S.P."/>
        </authorList>
    </citation>
    <scope>NUCLEOTIDE SEQUENCE</scope>
    <source>
        <strain evidence="4">73W</strain>
    </source>
</reference>
<dbReference type="SMART" id="SM00850">
    <property type="entry name" value="LytTR"/>
    <property type="match status" value="1"/>
</dbReference>
<dbReference type="Pfam" id="PF04397">
    <property type="entry name" value="LytTR"/>
    <property type="match status" value="1"/>
</dbReference>
<evidence type="ECO:0000259" key="2">
    <source>
        <dbReference type="PROSITE" id="PS50110"/>
    </source>
</evidence>
<dbReference type="Gene3D" id="3.40.50.2300">
    <property type="match status" value="1"/>
</dbReference>
<dbReference type="GO" id="GO:0003677">
    <property type="term" value="F:DNA binding"/>
    <property type="evidence" value="ECO:0007669"/>
    <property type="project" value="UniProtKB-KW"/>
</dbReference>
<evidence type="ECO:0000313" key="4">
    <source>
        <dbReference type="EMBL" id="XDO97226.1"/>
    </source>
</evidence>
<sequence length="266" mass="30113">MLSVIAVDDEALALRRLEIAISQMPDASLIGKARSGREGLELIRQLRPDVVLLDIQMSSFGGFDLVDSLAPNEVPLIIFVTAFESFAARAFEVSAVDYVLKPVEFDRLSAALTRARRNLHLATSEQRASELREVVARLRGRNEAEAEPDEKYAKEFWAQRRGDFVRVPVDQLDWVEAERDYVRLHARGHSYMLRGTLATMESRLDPDVFVRIRRSALIRADRIEAIRKPNYGDYRVVLTSGRELRVGKTYLRAIRGLMATTAGLRA</sequence>
<dbReference type="PANTHER" id="PTHR37299:SF1">
    <property type="entry name" value="STAGE 0 SPORULATION PROTEIN A HOMOLOG"/>
    <property type="match status" value="1"/>
</dbReference>
<dbReference type="Pfam" id="PF00072">
    <property type="entry name" value="Response_reg"/>
    <property type="match status" value="1"/>
</dbReference>
<feature type="domain" description="HTH LytTR-type" evidence="3">
    <location>
        <begin position="156"/>
        <end position="260"/>
    </location>
</feature>
<feature type="domain" description="Response regulatory" evidence="2">
    <location>
        <begin position="3"/>
        <end position="116"/>
    </location>
</feature>
<protein>
    <submittedName>
        <fullName evidence="4">LytTR family DNA-binding domain-containing protein</fullName>
    </submittedName>
</protein>